<dbReference type="EMBL" id="JAKMYX010000080">
    <property type="protein sequence ID" value="MDH5922935.1"/>
    <property type="molecule type" value="Genomic_DNA"/>
</dbReference>
<accession>A0AA43GE87</accession>
<name>A0AA43GE87_VIBSP</name>
<organism evidence="1 3">
    <name type="scientific">Vibrio splendidus</name>
    <dbReference type="NCBI Taxonomy" id="29497"/>
    <lineage>
        <taxon>Bacteria</taxon>
        <taxon>Pseudomonadati</taxon>
        <taxon>Pseudomonadota</taxon>
        <taxon>Gammaproteobacteria</taxon>
        <taxon>Vibrionales</taxon>
        <taxon>Vibrionaceae</taxon>
        <taxon>Vibrio</taxon>
    </lineage>
</organism>
<dbReference type="AlphaFoldDB" id="A0AA43GE87"/>
<dbReference type="Proteomes" id="UP001159663">
    <property type="component" value="Unassembled WGS sequence"/>
</dbReference>
<evidence type="ECO:0000313" key="1">
    <source>
        <dbReference type="EMBL" id="MDH5922935.1"/>
    </source>
</evidence>
<dbReference type="EMBL" id="JAUYVL010000012">
    <property type="protein sequence ID" value="MDP2502630.1"/>
    <property type="molecule type" value="Genomic_DNA"/>
</dbReference>
<evidence type="ECO:0000313" key="2">
    <source>
        <dbReference type="EMBL" id="MDP2502630.1"/>
    </source>
</evidence>
<proteinExistence type="predicted"/>
<protein>
    <submittedName>
        <fullName evidence="1">Uncharacterized protein</fullName>
    </submittedName>
</protein>
<dbReference type="Proteomes" id="UP001177935">
    <property type="component" value="Unassembled WGS sequence"/>
</dbReference>
<evidence type="ECO:0000313" key="3">
    <source>
        <dbReference type="Proteomes" id="UP001159663"/>
    </source>
</evidence>
<reference evidence="1" key="1">
    <citation type="submission" date="2022-01" db="EMBL/GenBank/DDBJ databases">
        <title>Vibrio aestuarianus Clade A and Clade B isolates are associated with Pacific oyster (Crassostrea gigas) disease outbreaks across Ireland.</title>
        <authorList>
            <person name="Coyle N."/>
            <person name="O'Toole C."/>
            <person name="Thomas J.C.L."/>
            <person name="Ryder D."/>
            <person name="Cheslett D."/>
            <person name="Feist S."/>
            <person name="Bean T."/>
            <person name="Joseph A."/>
            <person name="Waina A."/>
            <person name="Feil E."/>
            <person name="Verner-Jeffreys D.W."/>
        </authorList>
    </citation>
    <scope>NUCLEOTIDE SEQUENCE</scope>
    <source>
        <strain evidence="1">S/17/14 A</strain>
    </source>
</reference>
<sequence length="58" mass="6444">MKNSTSSIGGILDEAEQEAKSGEYSNSLRLVIVSLRKLMAKPAKVQRTLKAKRKNHEC</sequence>
<dbReference type="RefSeq" id="WP_017082202.1">
    <property type="nucleotide sequence ID" value="NZ_CAWNVE010000007.1"/>
</dbReference>
<reference evidence="2" key="2">
    <citation type="submission" date="2023-07" db="EMBL/GenBank/DDBJ databases">
        <title>Genome content predicts the carbon catabolic preferences of heterotrophic bacteria.</title>
        <authorList>
            <person name="Gralka M."/>
        </authorList>
    </citation>
    <scope>NUCLEOTIDE SEQUENCE</scope>
    <source>
        <strain evidence="2">6E02</strain>
    </source>
</reference>
<comment type="caution">
    <text evidence="1">The sequence shown here is derived from an EMBL/GenBank/DDBJ whole genome shotgun (WGS) entry which is preliminary data.</text>
</comment>
<gene>
    <name evidence="1" type="ORF">L8R85_18070</name>
    <name evidence="2" type="ORF">Q8W42_18090</name>
</gene>